<evidence type="ECO:0000313" key="1">
    <source>
        <dbReference type="EnsemblMetazoa" id="CLYHEMP003567.1"/>
    </source>
</evidence>
<dbReference type="PANTHER" id="PTHR47642">
    <property type="entry name" value="ATP-DEPENDENT DNA HELICASE"/>
    <property type="match status" value="1"/>
</dbReference>
<dbReference type="OrthoDB" id="5986699at2759"/>
<proteinExistence type="predicted"/>
<protein>
    <recommendedName>
        <fullName evidence="3">DNA helicase</fullName>
    </recommendedName>
</protein>
<sequence>VGELDDEKEELLKSRFISKDSPNYPADVTHIFAENKPVDAYNLKKLNELSTEMHLITAQDEVPKHLTSSDMKFIESAKARETGGLARVLELKVGARILISKNIDITDR</sequence>
<name>A0A7M5USS7_9CNID</name>
<reference evidence="1" key="1">
    <citation type="submission" date="2021-01" db="UniProtKB">
        <authorList>
            <consortium name="EnsemblMetazoa"/>
        </authorList>
    </citation>
    <scope>IDENTIFICATION</scope>
</reference>
<evidence type="ECO:0000313" key="2">
    <source>
        <dbReference type="Proteomes" id="UP000594262"/>
    </source>
</evidence>
<dbReference type="InterPro" id="IPR051055">
    <property type="entry name" value="PIF1_helicase"/>
</dbReference>
<dbReference type="EnsemblMetazoa" id="CLYHEMT003567.1">
    <property type="protein sequence ID" value="CLYHEMP003567.1"/>
    <property type="gene ID" value="CLYHEMG003567"/>
</dbReference>
<dbReference type="Proteomes" id="UP000594262">
    <property type="component" value="Unplaced"/>
</dbReference>
<organism evidence="1 2">
    <name type="scientific">Clytia hemisphaerica</name>
    <dbReference type="NCBI Taxonomy" id="252671"/>
    <lineage>
        <taxon>Eukaryota</taxon>
        <taxon>Metazoa</taxon>
        <taxon>Cnidaria</taxon>
        <taxon>Hydrozoa</taxon>
        <taxon>Hydroidolina</taxon>
        <taxon>Leptothecata</taxon>
        <taxon>Obeliida</taxon>
        <taxon>Clytiidae</taxon>
        <taxon>Clytia</taxon>
    </lineage>
</organism>
<dbReference type="PANTHER" id="PTHR47642:SF8">
    <property type="entry name" value="ATP-DEPENDENT DNA HELICASE"/>
    <property type="match status" value="1"/>
</dbReference>
<accession>A0A7M5USS7</accession>
<keyword evidence="2" id="KW-1185">Reference proteome</keyword>
<dbReference type="AlphaFoldDB" id="A0A7M5USS7"/>
<evidence type="ECO:0008006" key="3">
    <source>
        <dbReference type="Google" id="ProtNLM"/>
    </source>
</evidence>